<organism evidence="1">
    <name type="scientific">marine sediment metagenome</name>
    <dbReference type="NCBI Taxonomy" id="412755"/>
    <lineage>
        <taxon>unclassified sequences</taxon>
        <taxon>metagenomes</taxon>
        <taxon>ecological metagenomes</taxon>
    </lineage>
</organism>
<proteinExistence type="predicted"/>
<dbReference type="EMBL" id="BARU01008727">
    <property type="protein sequence ID" value="GAH44544.1"/>
    <property type="molecule type" value="Genomic_DNA"/>
</dbReference>
<evidence type="ECO:0000313" key="1">
    <source>
        <dbReference type="EMBL" id="GAH44544.1"/>
    </source>
</evidence>
<name>X1GSH2_9ZZZZ</name>
<comment type="caution">
    <text evidence="1">The sequence shown here is derived from an EMBL/GenBank/DDBJ whole genome shotgun (WGS) entry which is preliminary data.</text>
</comment>
<gene>
    <name evidence="1" type="ORF">S03H2_16986</name>
</gene>
<protein>
    <submittedName>
        <fullName evidence="1">Uncharacterized protein</fullName>
    </submittedName>
</protein>
<reference evidence="1" key="1">
    <citation type="journal article" date="2014" name="Front. Microbiol.">
        <title>High frequency of phylogenetically diverse reductive dehalogenase-homologous genes in deep subseafloor sedimentary metagenomes.</title>
        <authorList>
            <person name="Kawai M."/>
            <person name="Futagami T."/>
            <person name="Toyoda A."/>
            <person name="Takaki Y."/>
            <person name="Nishi S."/>
            <person name="Hori S."/>
            <person name="Arai W."/>
            <person name="Tsubouchi T."/>
            <person name="Morono Y."/>
            <person name="Uchiyama I."/>
            <person name="Ito T."/>
            <person name="Fujiyama A."/>
            <person name="Inagaki F."/>
            <person name="Takami H."/>
        </authorList>
    </citation>
    <scope>NUCLEOTIDE SEQUENCE</scope>
    <source>
        <strain evidence="1">Expedition CK06-06</strain>
    </source>
</reference>
<feature type="non-terminal residue" evidence="1">
    <location>
        <position position="1"/>
    </location>
</feature>
<accession>X1GSH2</accession>
<sequence>DEYIEENGALGTLEGLQSLAGVLGIDINQVIGGGLGEITGGSAPASGNNPYL</sequence>
<dbReference type="AlphaFoldDB" id="X1GSH2"/>